<organism evidence="1 2">
    <name type="scientific">Magallana gigas</name>
    <name type="common">Pacific oyster</name>
    <name type="synonym">Crassostrea gigas</name>
    <dbReference type="NCBI Taxonomy" id="29159"/>
    <lineage>
        <taxon>Eukaryota</taxon>
        <taxon>Metazoa</taxon>
        <taxon>Spiralia</taxon>
        <taxon>Lophotrochozoa</taxon>
        <taxon>Mollusca</taxon>
        <taxon>Bivalvia</taxon>
        <taxon>Autobranchia</taxon>
        <taxon>Pteriomorphia</taxon>
        <taxon>Ostreida</taxon>
        <taxon>Ostreoidea</taxon>
        <taxon>Ostreidae</taxon>
        <taxon>Magallana</taxon>
    </lineage>
</organism>
<keyword evidence="2" id="KW-1185">Reference proteome</keyword>
<protein>
    <submittedName>
        <fullName evidence="1">Uncharacterized protein</fullName>
    </submittedName>
</protein>
<dbReference type="Proteomes" id="UP000005408">
    <property type="component" value="Unassembled WGS sequence"/>
</dbReference>
<name>A0A8W8IAU5_MAGGI</name>
<dbReference type="EnsemblMetazoa" id="G13365.2">
    <property type="protein sequence ID" value="G13365.2:cds"/>
    <property type="gene ID" value="G13365"/>
</dbReference>
<sequence length="72" mass="7903">MEIQKHCKNDQSIFGATIHGAGIHVIGDNSVCVSHDLSPQKVQKLSKNLHAPKNRVPENSQFLIPCKESVTV</sequence>
<evidence type="ECO:0000313" key="1">
    <source>
        <dbReference type="EnsemblMetazoa" id="G13365.2:cds"/>
    </source>
</evidence>
<proteinExistence type="predicted"/>
<accession>A0A8W8IAU5</accession>
<evidence type="ECO:0000313" key="2">
    <source>
        <dbReference type="Proteomes" id="UP000005408"/>
    </source>
</evidence>
<dbReference type="AlphaFoldDB" id="A0A8W8IAU5"/>
<reference evidence="1" key="1">
    <citation type="submission" date="2022-08" db="UniProtKB">
        <authorList>
            <consortium name="EnsemblMetazoa"/>
        </authorList>
    </citation>
    <scope>IDENTIFICATION</scope>
    <source>
        <strain evidence="1">05x7-T-G4-1.051#20</strain>
    </source>
</reference>